<dbReference type="InterPro" id="IPR013780">
    <property type="entry name" value="Glyco_hydro_b"/>
</dbReference>
<keyword evidence="4 8" id="KW-0326">Glycosidase</keyword>
<sequence length="486" mass="54647">MNKYLTLPLILGLVSAATAQTKTAIKKTASKIGSHVTVYTTAKGTGLRLKSTQTLTMVAKPQPVETEVALFVDPAKTFQTMVGIGGALTDAAAETFAKLSPAKQKEFLTAYYDKEKGIGYTFARTHIQSCDFSSETYSYVKEGDAALKTFDISHDKQYRIPFIKQAQQAAGGKFNLFVSPWSPPAWMKDNNDMLHGGKLKPEYRQNWATFYTKFIKSYEKEGIPIWGLSVQNEPMAKQKWESCIFTADEERDFVRQYLGPTLKKEGLGSKKLIIWDHNRDLLYQRASTVLEDPEAAKYVWGIGFHWYETWTGGGMQFESTRRVHEAFPNFNLVFTEGCIEKFDFNRLDDWSLGERYGTSMINDFNAGTVAWTDWNVLLDEKGGPNHVGNFCFAPIHADTRDGSLHYTSEYYYIGHFSKYIKPGAKRIVSSSSRDKLLTTAYQNPDGKIAVVVMNPNDAEIKYSVWIKGKAAALTSLPHSIATLVID</sequence>
<dbReference type="PRINTS" id="PR00843">
    <property type="entry name" value="GLHYDRLASE30"/>
</dbReference>
<proteinExistence type="inferred from homology"/>
<evidence type="ECO:0000256" key="2">
    <source>
        <dbReference type="ARBA" id="ARBA00022729"/>
    </source>
</evidence>
<dbReference type="InterPro" id="IPR033452">
    <property type="entry name" value="GH30_C"/>
</dbReference>
<dbReference type="GO" id="GO:0004348">
    <property type="term" value="F:glucosylceramidase activity"/>
    <property type="evidence" value="ECO:0007669"/>
    <property type="project" value="UniProtKB-EC"/>
</dbReference>
<keyword evidence="2 5" id="KW-0732">Signal</keyword>
<dbReference type="PANTHER" id="PTHR11069:SF23">
    <property type="entry name" value="LYSOSOMAL ACID GLUCOSYLCERAMIDASE"/>
    <property type="match status" value="1"/>
</dbReference>
<organism evidence="8 9">
    <name type="scientific">Mucilaginibacter terrae</name>
    <dbReference type="NCBI Taxonomy" id="1955052"/>
    <lineage>
        <taxon>Bacteria</taxon>
        <taxon>Pseudomonadati</taxon>
        <taxon>Bacteroidota</taxon>
        <taxon>Sphingobacteriia</taxon>
        <taxon>Sphingobacteriales</taxon>
        <taxon>Sphingobacteriaceae</taxon>
        <taxon>Mucilaginibacter</taxon>
    </lineage>
</organism>
<feature type="chain" id="PRO_5046983346" evidence="5">
    <location>
        <begin position="20"/>
        <end position="486"/>
    </location>
</feature>
<evidence type="ECO:0000313" key="9">
    <source>
        <dbReference type="Proteomes" id="UP001258315"/>
    </source>
</evidence>
<evidence type="ECO:0000256" key="5">
    <source>
        <dbReference type="SAM" id="SignalP"/>
    </source>
</evidence>
<evidence type="ECO:0000256" key="3">
    <source>
        <dbReference type="ARBA" id="ARBA00022801"/>
    </source>
</evidence>
<name>A0ABU3GQP0_9SPHI</name>
<feature type="domain" description="Glycosyl hydrolase family 30 beta sandwich" evidence="7">
    <location>
        <begin position="423"/>
        <end position="483"/>
    </location>
</feature>
<gene>
    <name evidence="8" type="ORF">QE417_001171</name>
</gene>
<dbReference type="RefSeq" id="WP_311948253.1">
    <property type="nucleotide sequence ID" value="NZ_JAVLVU010000001.1"/>
</dbReference>
<dbReference type="InterPro" id="IPR033453">
    <property type="entry name" value="Glyco_hydro_30_TIM-barrel"/>
</dbReference>
<evidence type="ECO:0000259" key="6">
    <source>
        <dbReference type="Pfam" id="PF02055"/>
    </source>
</evidence>
<dbReference type="Pfam" id="PF02055">
    <property type="entry name" value="Glyco_hydro_30"/>
    <property type="match status" value="1"/>
</dbReference>
<dbReference type="EC" id="3.2.1.45" evidence="8"/>
<dbReference type="Gene3D" id="3.20.20.80">
    <property type="entry name" value="Glycosidases"/>
    <property type="match status" value="1"/>
</dbReference>
<dbReference type="Proteomes" id="UP001258315">
    <property type="component" value="Unassembled WGS sequence"/>
</dbReference>
<protein>
    <submittedName>
        <fullName evidence="8">Glucosylceramidase</fullName>
        <ecNumber evidence="8">3.2.1.45</ecNumber>
    </submittedName>
</protein>
<evidence type="ECO:0000313" key="8">
    <source>
        <dbReference type="EMBL" id="MDT3402099.1"/>
    </source>
</evidence>
<dbReference type="InterPro" id="IPR017853">
    <property type="entry name" value="GH"/>
</dbReference>
<dbReference type="PANTHER" id="PTHR11069">
    <property type="entry name" value="GLUCOSYLCERAMIDASE"/>
    <property type="match status" value="1"/>
</dbReference>
<evidence type="ECO:0000259" key="7">
    <source>
        <dbReference type="Pfam" id="PF17189"/>
    </source>
</evidence>
<reference evidence="9" key="1">
    <citation type="submission" date="2023-07" db="EMBL/GenBank/DDBJ databases">
        <title>Functional and genomic diversity of the sorghum phyllosphere microbiome.</title>
        <authorList>
            <person name="Shade A."/>
        </authorList>
    </citation>
    <scope>NUCLEOTIDE SEQUENCE [LARGE SCALE GENOMIC DNA]</scope>
    <source>
        <strain evidence="9">SORGH_AS_0422</strain>
    </source>
</reference>
<keyword evidence="3 4" id="KW-0378">Hydrolase</keyword>
<comment type="caution">
    <text evidence="8">The sequence shown here is derived from an EMBL/GenBank/DDBJ whole genome shotgun (WGS) entry which is preliminary data.</text>
</comment>
<keyword evidence="9" id="KW-1185">Reference proteome</keyword>
<dbReference type="InterPro" id="IPR001139">
    <property type="entry name" value="Glyco_hydro_30"/>
</dbReference>
<dbReference type="Pfam" id="PF17189">
    <property type="entry name" value="Glyco_hydro_30C"/>
    <property type="match status" value="1"/>
</dbReference>
<accession>A0ABU3GQP0</accession>
<feature type="domain" description="Glycosyl hydrolase family 30 TIM-barrel" evidence="6">
    <location>
        <begin position="83"/>
        <end position="420"/>
    </location>
</feature>
<evidence type="ECO:0000256" key="4">
    <source>
        <dbReference type="RuleBase" id="RU361188"/>
    </source>
</evidence>
<dbReference type="SUPFAM" id="SSF51445">
    <property type="entry name" value="(Trans)glycosidases"/>
    <property type="match status" value="1"/>
</dbReference>
<feature type="signal peptide" evidence="5">
    <location>
        <begin position="1"/>
        <end position="19"/>
    </location>
</feature>
<dbReference type="EMBL" id="JAVLVU010000001">
    <property type="protein sequence ID" value="MDT3402099.1"/>
    <property type="molecule type" value="Genomic_DNA"/>
</dbReference>
<dbReference type="Gene3D" id="2.60.40.1180">
    <property type="entry name" value="Golgi alpha-mannosidase II"/>
    <property type="match status" value="1"/>
</dbReference>
<comment type="similarity">
    <text evidence="1 4">Belongs to the glycosyl hydrolase 30 family.</text>
</comment>
<evidence type="ECO:0000256" key="1">
    <source>
        <dbReference type="ARBA" id="ARBA00005382"/>
    </source>
</evidence>